<feature type="domain" description="EF-hand" evidence="2">
    <location>
        <begin position="530"/>
        <end position="565"/>
    </location>
</feature>
<evidence type="ECO:0000313" key="4">
    <source>
        <dbReference type="Proteomes" id="UP000703269"/>
    </source>
</evidence>
<dbReference type="InterPro" id="IPR018247">
    <property type="entry name" value="EF_Hand_1_Ca_BS"/>
</dbReference>
<dbReference type="PROSITE" id="PS50222">
    <property type="entry name" value="EF_HAND_2"/>
    <property type="match status" value="1"/>
</dbReference>
<gene>
    <name evidence="3" type="ORF">PsYK624_124130</name>
</gene>
<dbReference type="GO" id="GO:0005509">
    <property type="term" value="F:calcium ion binding"/>
    <property type="evidence" value="ECO:0007669"/>
    <property type="project" value="InterPro"/>
</dbReference>
<protein>
    <recommendedName>
        <fullName evidence="2">EF-hand domain-containing protein</fullName>
    </recommendedName>
</protein>
<dbReference type="InterPro" id="IPR002048">
    <property type="entry name" value="EF_hand_dom"/>
</dbReference>
<comment type="caution">
    <text evidence="3">The sequence shown here is derived from an EMBL/GenBank/DDBJ whole genome shotgun (WGS) entry which is preliminary data.</text>
</comment>
<evidence type="ECO:0000256" key="1">
    <source>
        <dbReference type="SAM" id="MobiDB-lite"/>
    </source>
</evidence>
<sequence length="1333" mass="151633">MASRPKPKKQYSFYSLRARFAGQSQSQLAVPPMPDEVFPLSAPANVREWDPSQLLNGGYPSPSPSASSVSHPNDKFLPTLPSPEQSSPPRVRPPPRESSKRPEIVIPERHKDGHQASFPQPGHDQPLITVDKRGSAGPSVNPDVLNMIPHKDVTIFAPVSISFAQSHDAHGAVRKLKEGMNEHPVRIPSLLHALDEIAKVHVTISVAVLAFKAAYNMIRTKRDNDKRIMVIFEAMHDMFVALLQLQNIKDPHIAYPGGELLEGRLQTVCNRAAGNIRQCMNLCDKYQKTNAVVKVLRSQNWEVQLTNYISVFAQRRQDFEFALMIHNTQTLDEMESTMREMNQRLSQITALLVDVYRNEWRPSKETDVAGKIADMGGAKAVEKSDAALGELVALDATDTRDNGPEAVLQTKGSAFSLQELKDELLEDWDATVAKNMKTFEGKFNLYQRQLQEELLRVTREGTDRIIDELNRGPHDRIKNEELRAMWKDMDWKLNVKARTFVMTLRDHYRDKAENSSFGMGSADKWAFEYISAKYLQPIMEAFDDDGSGYVTYQEVNEFVDGTPEELAWTLPHWVAYWAVGWQSISWTYGQKIIGLLNDMFSLRGELLPENRYWADYYLRNVWPVAFELVKGFHPANLPEHVEAKFQAFAELEEERIRQNLDAIRFDIDALDTVYVVAGPGRIEKYMFPLVYLLLKRDIQVFCIAKKLILHKEELLDSADSLLWVFRAVTYRYLDLKTLFKQNQLNVDSQMKIAACGLFEFLHSPSSLWTWNNLKDAISPVAKSNLPDFRQQTLSYGEVLNYEPQNDHKYKCAIYEAATEQATETDAHAPMPVRAILLEWNGFVYDGQHYPTQLMLSFHAHAVSTSDPQRFRATGMHNGVPFKLAGRCFQDQDNKLHVRFSVAYAREYHTQHFCGRLDDNLDIVGSAGGEADPATHEARFFLKAVPAARYLRFRPSPAERAAGGARALWKYALDAAVHRIRRQRLAWSFIDERRELGMRYIEMSISFEVYGHSPSTEELAEWTRCKREVTAIDASFFRVLRDARLKTIPAHECHCRGCGGKIGGARVVCLDCLSAETGATTVDFCDRPECWRKTILPDPCHPDRQHLHTHDVLKVRTVLHLVDMASLRERAQNALSISNEYLHCPEREPALDAVDDAIALYYDTTSEPRHSTISVNGPHCRICRALLHDACWSCVDCFDFGQDTLICDACEQRTMLRCIRCEKPFKQPTWYYGSLLADNFMCNVCTARRGSPPSVEKEKLHRYTHALVRCTRKAANDPRSDTQTTEERVSSLEDAVWCLSGKIERMEQTLARIEHLLLAGMPGASQAPAVVHAL</sequence>
<keyword evidence="4" id="KW-1185">Reference proteome</keyword>
<feature type="region of interest" description="Disordered" evidence="1">
    <location>
        <begin position="22"/>
        <end position="135"/>
    </location>
</feature>
<name>A0A9P3LJ10_9APHY</name>
<feature type="compositionally biased region" description="Basic and acidic residues" evidence="1">
    <location>
        <begin position="94"/>
        <end position="114"/>
    </location>
</feature>
<reference evidence="3 4" key="1">
    <citation type="submission" date="2021-08" db="EMBL/GenBank/DDBJ databases">
        <title>Draft Genome Sequence of Phanerochaete sordida strain YK-624.</title>
        <authorList>
            <person name="Mori T."/>
            <person name="Dohra H."/>
            <person name="Suzuki T."/>
            <person name="Kawagishi H."/>
            <person name="Hirai H."/>
        </authorList>
    </citation>
    <scope>NUCLEOTIDE SEQUENCE [LARGE SCALE GENOMIC DNA]</scope>
    <source>
        <strain evidence="3 4">YK-624</strain>
    </source>
</reference>
<dbReference type="OrthoDB" id="2122982at2759"/>
<evidence type="ECO:0000313" key="3">
    <source>
        <dbReference type="EMBL" id="GJE96219.1"/>
    </source>
</evidence>
<organism evidence="3 4">
    <name type="scientific">Phanerochaete sordida</name>
    <dbReference type="NCBI Taxonomy" id="48140"/>
    <lineage>
        <taxon>Eukaryota</taxon>
        <taxon>Fungi</taxon>
        <taxon>Dikarya</taxon>
        <taxon>Basidiomycota</taxon>
        <taxon>Agaricomycotina</taxon>
        <taxon>Agaricomycetes</taxon>
        <taxon>Polyporales</taxon>
        <taxon>Phanerochaetaceae</taxon>
        <taxon>Phanerochaete</taxon>
    </lineage>
</organism>
<accession>A0A9P3LJ10</accession>
<proteinExistence type="predicted"/>
<dbReference type="Proteomes" id="UP000703269">
    <property type="component" value="Unassembled WGS sequence"/>
</dbReference>
<dbReference type="EMBL" id="BPQB01000057">
    <property type="protein sequence ID" value="GJE96219.1"/>
    <property type="molecule type" value="Genomic_DNA"/>
</dbReference>
<dbReference type="PROSITE" id="PS00018">
    <property type="entry name" value="EF_HAND_1"/>
    <property type="match status" value="1"/>
</dbReference>
<evidence type="ECO:0000259" key="2">
    <source>
        <dbReference type="PROSITE" id="PS50222"/>
    </source>
</evidence>